<evidence type="ECO:0000256" key="11">
    <source>
        <dbReference type="ARBA" id="ARBA00040159"/>
    </source>
</evidence>
<dbReference type="GO" id="GO:0006000">
    <property type="term" value="P:fructose metabolic process"/>
    <property type="evidence" value="ECO:0007669"/>
    <property type="project" value="TreeGrafter"/>
</dbReference>
<evidence type="ECO:0000256" key="7">
    <source>
        <dbReference type="ARBA" id="ARBA00022723"/>
    </source>
</evidence>
<keyword evidence="10 12" id="KW-0119">Carbohydrate metabolism</keyword>
<keyword evidence="7" id="KW-0479">Metal-binding</keyword>
<evidence type="ECO:0000256" key="13">
    <source>
        <dbReference type="SAM" id="MobiDB-lite"/>
    </source>
</evidence>
<dbReference type="SUPFAM" id="SSF56655">
    <property type="entry name" value="Carbohydrate phosphatase"/>
    <property type="match status" value="1"/>
</dbReference>
<feature type="domain" description="Fructose-1-6-bisphosphatase class 1 C-terminal" evidence="15">
    <location>
        <begin position="260"/>
        <end position="390"/>
    </location>
</feature>
<reference evidence="16" key="1">
    <citation type="submission" date="2021-02" db="EMBL/GenBank/DDBJ databases">
        <title>First Annotated Genome of the Yellow-green Alga Tribonema minus.</title>
        <authorList>
            <person name="Mahan K.M."/>
        </authorList>
    </citation>
    <scope>NUCLEOTIDE SEQUENCE</scope>
    <source>
        <strain evidence="16">UTEX B ZZ1240</strain>
    </source>
</reference>
<evidence type="ECO:0000256" key="9">
    <source>
        <dbReference type="ARBA" id="ARBA00022842"/>
    </source>
</evidence>
<keyword evidence="8 12" id="KW-0378">Hydrolase</keyword>
<proteinExistence type="inferred from homology"/>
<evidence type="ECO:0000256" key="8">
    <source>
        <dbReference type="ARBA" id="ARBA00022801"/>
    </source>
</evidence>
<dbReference type="PANTHER" id="PTHR11556:SF41">
    <property type="entry name" value="FRUCTOSE-1,6-BISPHOSPHATASE, CYTOSOLIC"/>
    <property type="match status" value="1"/>
</dbReference>
<comment type="catalytic activity">
    <reaction evidence="1">
        <text>beta-D-fructose 1,6-bisphosphate + H2O = beta-D-fructose 6-phosphate + phosphate</text>
        <dbReference type="Rhea" id="RHEA:11064"/>
        <dbReference type="ChEBI" id="CHEBI:15377"/>
        <dbReference type="ChEBI" id="CHEBI:32966"/>
        <dbReference type="ChEBI" id="CHEBI:43474"/>
        <dbReference type="ChEBI" id="CHEBI:57634"/>
        <dbReference type="EC" id="3.1.3.11"/>
    </reaction>
</comment>
<dbReference type="GO" id="GO:0030388">
    <property type="term" value="P:fructose 1,6-bisphosphate metabolic process"/>
    <property type="evidence" value="ECO:0007669"/>
    <property type="project" value="TreeGrafter"/>
</dbReference>
<evidence type="ECO:0000259" key="14">
    <source>
        <dbReference type="Pfam" id="PF00316"/>
    </source>
</evidence>
<dbReference type="GO" id="GO:0006094">
    <property type="term" value="P:gluconeogenesis"/>
    <property type="evidence" value="ECO:0007669"/>
    <property type="project" value="TreeGrafter"/>
</dbReference>
<dbReference type="AlphaFoldDB" id="A0A836CLE5"/>
<name>A0A836CLE5_9STRA</name>
<accession>A0A836CLE5</accession>
<comment type="subcellular location">
    <subcellularLocation>
        <location evidence="3">Cytoplasm</location>
    </subcellularLocation>
</comment>
<dbReference type="OrthoDB" id="10256725at2759"/>
<keyword evidence="17" id="KW-1185">Reference proteome</keyword>
<comment type="similarity">
    <text evidence="4 12">Belongs to the FBPase class 1 family.</text>
</comment>
<dbReference type="GO" id="GO:0006002">
    <property type="term" value="P:fructose 6-phosphate metabolic process"/>
    <property type="evidence" value="ECO:0007669"/>
    <property type="project" value="TreeGrafter"/>
</dbReference>
<evidence type="ECO:0000256" key="4">
    <source>
        <dbReference type="ARBA" id="ARBA00010941"/>
    </source>
</evidence>
<protein>
    <recommendedName>
        <fullName evidence="11">Fructose-1,6-bisphosphatase, cytosolic</fullName>
        <ecNumber evidence="5">3.1.3.11</ecNumber>
    </recommendedName>
</protein>
<dbReference type="GO" id="GO:0005986">
    <property type="term" value="P:sucrose biosynthetic process"/>
    <property type="evidence" value="ECO:0007669"/>
    <property type="project" value="TreeGrafter"/>
</dbReference>
<dbReference type="GO" id="GO:0005829">
    <property type="term" value="C:cytosol"/>
    <property type="evidence" value="ECO:0007669"/>
    <property type="project" value="TreeGrafter"/>
</dbReference>
<dbReference type="GO" id="GO:0046872">
    <property type="term" value="F:metal ion binding"/>
    <property type="evidence" value="ECO:0007669"/>
    <property type="project" value="UniProtKB-KW"/>
</dbReference>
<comment type="cofactor">
    <cofactor evidence="2">
        <name>Mg(2+)</name>
        <dbReference type="ChEBI" id="CHEBI:18420"/>
    </cofactor>
</comment>
<dbReference type="PIRSF" id="PIRSF500210">
    <property type="entry name" value="FBPtase"/>
    <property type="match status" value="1"/>
</dbReference>
<evidence type="ECO:0000313" key="16">
    <source>
        <dbReference type="EMBL" id="KAG5187646.1"/>
    </source>
</evidence>
<dbReference type="InterPro" id="IPR020548">
    <property type="entry name" value="Fructose_bisphosphatase_AS"/>
</dbReference>
<sequence>MANQRHSTAKRASAVAPLRQRPVGIYTTDEEPSLDNARDDFHPEEDTGLGGEDRRQGEKTFARWLEVETWRRPEISDMSSIMMAVESACKTLSALVKRAQTDDLAGMYHGGDSGGVNIQGEAQKKLDVVSNRIMVAQLCSPGGLSCVASEEEEYPQMCSTVVGHSAFTGEYAAVFDPLDGSANIGAGLPCGTIFGILKRPPGGKVGPRTVMQSGKRLLAAGYCLYGGQTNLVLTLGNGVQQFTLDPKRGEFVLTQPNMRIPIRGSLYSANEANSHAWDGRIQDYVNDLKTGRGPSGQQYQSRYNGALIADIHNILHYGGIFLYPADNKNPNGKLRLLYEGNPIGMIVEQAGGAASTGFQRILDVPPLNTHHRIPTFFGSPEDVYDLCAYLKRPL</sequence>
<evidence type="ECO:0000313" key="17">
    <source>
        <dbReference type="Proteomes" id="UP000664859"/>
    </source>
</evidence>
<dbReference type="Pfam" id="PF18913">
    <property type="entry name" value="FBPase_C"/>
    <property type="match status" value="1"/>
</dbReference>
<dbReference type="Proteomes" id="UP000664859">
    <property type="component" value="Unassembled WGS sequence"/>
</dbReference>
<evidence type="ECO:0000256" key="2">
    <source>
        <dbReference type="ARBA" id="ARBA00001946"/>
    </source>
</evidence>
<evidence type="ECO:0000256" key="12">
    <source>
        <dbReference type="RuleBase" id="RU000508"/>
    </source>
</evidence>
<dbReference type="InterPro" id="IPR044015">
    <property type="entry name" value="FBPase_C_dom"/>
</dbReference>
<dbReference type="PANTHER" id="PTHR11556">
    <property type="entry name" value="FRUCTOSE-1,6-BISPHOSPHATASE-RELATED"/>
    <property type="match status" value="1"/>
</dbReference>
<feature type="compositionally biased region" description="Basic and acidic residues" evidence="13">
    <location>
        <begin position="36"/>
        <end position="57"/>
    </location>
</feature>
<dbReference type="PRINTS" id="PR00115">
    <property type="entry name" value="F16BPHPHTASE"/>
</dbReference>
<gene>
    <name evidence="16" type="ORF">JKP88DRAFT_206993</name>
</gene>
<organism evidence="16 17">
    <name type="scientific">Tribonema minus</name>
    <dbReference type="NCBI Taxonomy" id="303371"/>
    <lineage>
        <taxon>Eukaryota</taxon>
        <taxon>Sar</taxon>
        <taxon>Stramenopiles</taxon>
        <taxon>Ochrophyta</taxon>
        <taxon>PX clade</taxon>
        <taxon>Xanthophyceae</taxon>
        <taxon>Tribonematales</taxon>
        <taxon>Tribonemataceae</taxon>
        <taxon>Tribonema</taxon>
    </lineage>
</organism>
<evidence type="ECO:0000256" key="10">
    <source>
        <dbReference type="ARBA" id="ARBA00023277"/>
    </source>
</evidence>
<dbReference type="HAMAP" id="MF_01855">
    <property type="entry name" value="FBPase_class1"/>
    <property type="match status" value="1"/>
</dbReference>
<dbReference type="InterPro" id="IPR033391">
    <property type="entry name" value="FBPase_N"/>
</dbReference>
<dbReference type="Gene3D" id="3.40.190.80">
    <property type="match status" value="1"/>
</dbReference>
<dbReference type="InterPro" id="IPR000146">
    <property type="entry name" value="FBPase_class-1"/>
</dbReference>
<feature type="domain" description="Fructose-1-6-bisphosphatase class I N-terminal" evidence="14">
    <location>
        <begin position="76"/>
        <end position="256"/>
    </location>
</feature>
<evidence type="ECO:0000256" key="6">
    <source>
        <dbReference type="ARBA" id="ARBA00022490"/>
    </source>
</evidence>
<dbReference type="PROSITE" id="PS00124">
    <property type="entry name" value="FBPASE"/>
    <property type="match status" value="1"/>
</dbReference>
<evidence type="ECO:0000256" key="5">
    <source>
        <dbReference type="ARBA" id="ARBA00013093"/>
    </source>
</evidence>
<keyword evidence="6" id="KW-0963">Cytoplasm</keyword>
<dbReference type="EMBL" id="JAFCMP010000086">
    <property type="protein sequence ID" value="KAG5187646.1"/>
    <property type="molecule type" value="Genomic_DNA"/>
</dbReference>
<dbReference type="CDD" id="cd00354">
    <property type="entry name" value="FBPase"/>
    <property type="match status" value="1"/>
</dbReference>
<evidence type="ECO:0000256" key="1">
    <source>
        <dbReference type="ARBA" id="ARBA00001273"/>
    </source>
</evidence>
<dbReference type="Pfam" id="PF00316">
    <property type="entry name" value="FBPase"/>
    <property type="match status" value="1"/>
</dbReference>
<dbReference type="GO" id="GO:0042132">
    <property type="term" value="F:fructose 1,6-bisphosphate 1-phosphatase activity"/>
    <property type="evidence" value="ECO:0007669"/>
    <property type="project" value="UniProtKB-EC"/>
</dbReference>
<keyword evidence="9" id="KW-0460">Magnesium</keyword>
<dbReference type="Gene3D" id="3.30.540.10">
    <property type="entry name" value="Fructose-1,6-Bisphosphatase, subunit A, domain 1"/>
    <property type="match status" value="1"/>
</dbReference>
<dbReference type="EC" id="3.1.3.11" evidence="5"/>
<feature type="region of interest" description="Disordered" evidence="13">
    <location>
        <begin position="1"/>
        <end position="57"/>
    </location>
</feature>
<dbReference type="PIRSF" id="PIRSF000904">
    <property type="entry name" value="FBPtase_SBPase"/>
    <property type="match status" value="1"/>
</dbReference>
<dbReference type="InterPro" id="IPR028343">
    <property type="entry name" value="FBPtase"/>
</dbReference>
<evidence type="ECO:0000259" key="15">
    <source>
        <dbReference type="Pfam" id="PF18913"/>
    </source>
</evidence>
<evidence type="ECO:0000256" key="3">
    <source>
        <dbReference type="ARBA" id="ARBA00004496"/>
    </source>
</evidence>
<comment type="caution">
    <text evidence="16">The sequence shown here is derived from an EMBL/GenBank/DDBJ whole genome shotgun (WGS) entry which is preliminary data.</text>
</comment>